<proteinExistence type="predicted"/>
<accession>A0ABS9KFD4</accession>
<evidence type="ECO:0000313" key="1">
    <source>
        <dbReference type="EMBL" id="MCG2589551.1"/>
    </source>
</evidence>
<sequence length="144" mass="16860">MPHLYIDYMEQWDHSITIISDHKPRTEALCKIIKSYYKEISKIPIIDTDNLGSLTNINKHLLLLIDLMGSNKKPKEIILPLREMNSDFKMIALHIYQTPKLIHPLYNMGVNGYVFYEPSREELIHAIEKVTNGETYKPEYLRSA</sequence>
<keyword evidence="2" id="KW-1185">Reference proteome</keyword>
<name>A0ABS9KFD4_9BACT</name>
<organism evidence="1 2">
    <name type="scientific">Rhodohalobacter sulfatireducens</name>
    <dbReference type="NCBI Taxonomy" id="2911366"/>
    <lineage>
        <taxon>Bacteria</taxon>
        <taxon>Pseudomonadati</taxon>
        <taxon>Balneolota</taxon>
        <taxon>Balneolia</taxon>
        <taxon>Balneolales</taxon>
        <taxon>Balneolaceae</taxon>
        <taxon>Rhodohalobacter</taxon>
    </lineage>
</organism>
<reference evidence="1" key="1">
    <citation type="submission" date="2022-01" db="EMBL/GenBank/DDBJ databases">
        <authorList>
            <person name="Wang Y."/>
        </authorList>
    </citation>
    <scope>NUCLEOTIDE SEQUENCE</scope>
    <source>
        <strain evidence="1">WB101</strain>
    </source>
</reference>
<evidence type="ECO:0000313" key="2">
    <source>
        <dbReference type="Proteomes" id="UP001165366"/>
    </source>
</evidence>
<dbReference type="RefSeq" id="WP_237854911.1">
    <property type="nucleotide sequence ID" value="NZ_JAKLWS010000017.1"/>
</dbReference>
<evidence type="ECO:0008006" key="3">
    <source>
        <dbReference type="Google" id="ProtNLM"/>
    </source>
</evidence>
<protein>
    <recommendedName>
        <fullName evidence="3">Response regulatory domain-containing protein</fullName>
    </recommendedName>
</protein>
<dbReference type="Gene3D" id="3.40.50.2300">
    <property type="match status" value="1"/>
</dbReference>
<reference evidence="1" key="2">
    <citation type="submission" date="2024-05" db="EMBL/GenBank/DDBJ databases">
        <title>Rhodohalobacter halophilus gen. nov., sp. nov., a moderately halophilic member of the family Balneolaceae.</title>
        <authorList>
            <person name="Xia J."/>
        </authorList>
    </citation>
    <scope>NUCLEOTIDE SEQUENCE</scope>
    <source>
        <strain evidence="1">WB101</strain>
    </source>
</reference>
<dbReference type="SUPFAM" id="SSF52172">
    <property type="entry name" value="CheY-like"/>
    <property type="match status" value="1"/>
</dbReference>
<dbReference type="EMBL" id="JAKLWS010000017">
    <property type="protein sequence ID" value="MCG2589551.1"/>
    <property type="molecule type" value="Genomic_DNA"/>
</dbReference>
<gene>
    <name evidence="1" type="ORF">L6773_13310</name>
</gene>
<dbReference type="Proteomes" id="UP001165366">
    <property type="component" value="Unassembled WGS sequence"/>
</dbReference>
<comment type="caution">
    <text evidence="1">The sequence shown here is derived from an EMBL/GenBank/DDBJ whole genome shotgun (WGS) entry which is preliminary data.</text>
</comment>
<dbReference type="InterPro" id="IPR011006">
    <property type="entry name" value="CheY-like_superfamily"/>
</dbReference>